<dbReference type="EMBL" id="NEVT01000003">
    <property type="protein sequence ID" value="OZI78777.1"/>
    <property type="molecule type" value="Genomic_DNA"/>
</dbReference>
<dbReference type="PANTHER" id="PTHR43309">
    <property type="entry name" value="5-OXOPROLINASE SUBUNIT C"/>
    <property type="match status" value="1"/>
</dbReference>
<evidence type="ECO:0000256" key="3">
    <source>
        <dbReference type="ARBA" id="ARBA00022840"/>
    </source>
</evidence>
<feature type="domain" description="Carboxyltransferase" evidence="4">
    <location>
        <begin position="24"/>
        <end position="316"/>
    </location>
</feature>
<name>A0A261VY95_9BORD</name>
<keyword evidence="3" id="KW-0067">ATP-binding</keyword>
<dbReference type="Pfam" id="PF02626">
    <property type="entry name" value="CT_A_B"/>
    <property type="match status" value="1"/>
</dbReference>
<keyword evidence="6" id="KW-1185">Reference proteome</keyword>
<dbReference type="InterPro" id="IPR052708">
    <property type="entry name" value="PxpC"/>
</dbReference>
<dbReference type="AlphaFoldDB" id="A0A261VY95"/>
<evidence type="ECO:0000256" key="2">
    <source>
        <dbReference type="ARBA" id="ARBA00022801"/>
    </source>
</evidence>
<dbReference type="GO" id="GO:0005524">
    <property type="term" value="F:ATP binding"/>
    <property type="evidence" value="ECO:0007669"/>
    <property type="project" value="UniProtKB-KW"/>
</dbReference>
<dbReference type="NCBIfam" id="TIGR00724">
    <property type="entry name" value="urea_amlyse_rel"/>
    <property type="match status" value="1"/>
</dbReference>
<dbReference type="GO" id="GO:0016787">
    <property type="term" value="F:hydrolase activity"/>
    <property type="evidence" value="ECO:0007669"/>
    <property type="project" value="UniProtKB-KW"/>
</dbReference>
<dbReference type="InterPro" id="IPR029000">
    <property type="entry name" value="Cyclophilin-like_dom_sf"/>
</dbReference>
<organism evidence="5 6">
    <name type="scientific">Bordetella genomosp. 2</name>
    <dbReference type="NCBI Taxonomy" id="1983456"/>
    <lineage>
        <taxon>Bacteria</taxon>
        <taxon>Pseudomonadati</taxon>
        <taxon>Pseudomonadota</taxon>
        <taxon>Betaproteobacteria</taxon>
        <taxon>Burkholderiales</taxon>
        <taxon>Alcaligenaceae</taxon>
        <taxon>Bordetella</taxon>
    </lineage>
</organism>
<dbReference type="Proteomes" id="UP000215633">
    <property type="component" value="Unassembled WGS sequence"/>
</dbReference>
<evidence type="ECO:0000313" key="5">
    <source>
        <dbReference type="EMBL" id="OZI78777.1"/>
    </source>
</evidence>
<dbReference type="SMART" id="SM00797">
    <property type="entry name" value="AHS2"/>
    <property type="match status" value="1"/>
</dbReference>
<accession>A0A261VY95</accession>
<keyword evidence="2" id="KW-0378">Hydrolase</keyword>
<proteinExistence type="predicted"/>
<dbReference type="SUPFAM" id="SSF50891">
    <property type="entry name" value="Cyclophilin-like"/>
    <property type="match status" value="1"/>
</dbReference>
<evidence type="ECO:0000256" key="1">
    <source>
        <dbReference type="ARBA" id="ARBA00022741"/>
    </source>
</evidence>
<comment type="caution">
    <text evidence="5">The sequence shown here is derived from an EMBL/GenBank/DDBJ whole genome shotgun (WGS) entry which is preliminary data.</text>
</comment>
<dbReference type="InterPro" id="IPR003778">
    <property type="entry name" value="CT_A_B"/>
</dbReference>
<dbReference type="RefSeq" id="WP_028355131.1">
    <property type="nucleotide sequence ID" value="NZ_NEVT01000003.1"/>
</dbReference>
<dbReference type="PANTHER" id="PTHR43309:SF3">
    <property type="entry name" value="5-OXOPROLINASE SUBUNIT C"/>
    <property type="match status" value="1"/>
</dbReference>
<dbReference type="Gene3D" id="2.40.100.10">
    <property type="entry name" value="Cyclophilin-like"/>
    <property type="match status" value="1"/>
</dbReference>
<evidence type="ECO:0000313" key="6">
    <source>
        <dbReference type="Proteomes" id="UP000215633"/>
    </source>
</evidence>
<evidence type="ECO:0000259" key="4">
    <source>
        <dbReference type="SMART" id="SM00797"/>
    </source>
</evidence>
<keyword evidence="1" id="KW-0547">Nucleotide-binding</keyword>
<reference evidence="6" key="1">
    <citation type="submission" date="2017-05" db="EMBL/GenBank/DDBJ databases">
        <title>Complete and WGS of Bordetella genogroups.</title>
        <authorList>
            <person name="Spilker T."/>
            <person name="Lipuma J."/>
        </authorList>
    </citation>
    <scope>NUCLEOTIDE SEQUENCE [LARGE SCALE GENOMIC DNA]</scope>
    <source>
        <strain evidence="6">AU8256</strain>
    </source>
</reference>
<sequence length="338" mass="35239">MSLTVLKPGLLSTFQDSGRIGSQHLGVPVCGAMDERAHRLANLLAGNQADHATLEITLAGPTLRFEAPACFAIAGADLGATLNDAAAPCHRPLVARAGDVLAFGAAPPEAGLRAYLAVHGGYALAPVMGSASTYLRGGFGGHAGRALARGDSIGLRAPLPGDPAALARLAEALWQVRAYLPASLAGRARANLRVLPGVHWEEFDAASRHALLHAEFRISAQSDRMGYRLDGPPLAMTTPRQILSEAASYGTVQVPAGGEAIVLMADRQTTGGYPKIAQVITVDLPALAQRRPGQTVRFAPVGLDEAQRLDAEREEAFIQLQGALHPLRALLPAGGNPP</sequence>
<protein>
    <submittedName>
        <fullName evidence="5">Carboxylase</fullName>
    </submittedName>
</protein>
<gene>
    <name evidence="5" type="ORF">CAL24_02150</name>
</gene>